<accession>A0A382SM09</accession>
<name>A0A382SM09_9ZZZZ</name>
<dbReference type="EMBL" id="UINC01129683">
    <property type="protein sequence ID" value="SVD10237.1"/>
    <property type="molecule type" value="Genomic_DNA"/>
</dbReference>
<organism evidence="1">
    <name type="scientific">marine metagenome</name>
    <dbReference type="NCBI Taxonomy" id="408172"/>
    <lineage>
        <taxon>unclassified sequences</taxon>
        <taxon>metagenomes</taxon>
        <taxon>ecological metagenomes</taxon>
    </lineage>
</organism>
<evidence type="ECO:0000313" key="1">
    <source>
        <dbReference type="EMBL" id="SVD10237.1"/>
    </source>
</evidence>
<dbReference type="AlphaFoldDB" id="A0A382SM09"/>
<proteinExistence type="predicted"/>
<reference evidence="1" key="1">
    <citation type="submission" date="2018-05" db="EMBL/GenBank/DDBJ databases">
        <authorList>
            <person name="Lanie J.A."/>
            <person name="Ng W.-L."/>
            <person name="Kazmierczak K.M."/>
            <person name="Andrzejewski T.M."/>
            <person name="Davidsen T.M."/>
            <person name="Wayne K.J."/>
            <person name="Tettelin H."/>
            <person name="Glass J.I."/>
            <person name="Rusch D."/>
            <person name="Podicherti R."/>
            <person name="Tsui H.-C.T."/>
            <person name="Winkler M.E."/>
        </authorList>
    </citation>
    <scope>NUCLEOTIDE SEQUENCE</scope>
</reference>
<protein>
    <submittedName>
        <fullName evidence="1">Uncharacterized protein</fullName>
    </submittedName>
</protein>
<sequence length="123" mass="13427">MNPVGFHKCPFAPWVNVVCDCCVLWRWGSNKSCVGIRLAQPFNPRFACSEALVADVVTVVPWFSLEGESNDCCGGFWGIDPVPPNIDHVSTGLAPAGSHIELQNGAHQISDTGRVFPWTEDSR</sequence>
<gene>
    <name evidence="1" type="ORF">METZ01_LOCUS363091</name>
</gene>